<evidence type="ECO:0000313" key="1">
    <source>
        <dbReference type="EMBL" id="GAA1531602.1"/>
    </source>
</evidence>
<dbReference type="RefSeq" id="WP_344113112.1">
    <property type="nucleotide sequence ID" value="NZ_BAAAOR010000028.1"/>
</dbReference>
<organism evidence="1 2">
    <name type="scientific">Nocardioides humi</name>
    <dbReference type="NCBI Taxonomy" id="449461"/>
    <lineage>
        <taxon>Bacteria</taxon>
        <taxon>Bacillati</taxon>
        <taxon>Actinomycetota</taxon>
        <taxon>Actinomycetes</taxon>
        <taxon>Propionibacteriales</taxon>
        <taxon>Nocardioidaceae</taxon>
        <taxon>Nocardioides</taxon>
    </lineage>
</organism>
<keyword evidence="2" id="KW-1185">Reference proteome</keyword>
<dbReference type="SUPFAM" id="SSF53448">
    <property type="entry name" value="Nucleotide-diphospho-sugar transferases"/>
    <property type="match status" value="1"/>
</dbReference>
<reference evidence="1 2" key="1">
    <citation type="journal article" date="2019" name="Int. J. Syst. Evol. Microbiol.">
        <title>The Global Catalogue of Microorganisms (GCM) 10K type strain sequencing project: providing services to taxonomists for standard genome sequencing and annotation.</title>
        <authorList>
            <consortium name="The Broad Institute Genomics Platform"/>
            <consortium name="The Broad Institute Genome Sequencing Center for Infectious Disease"/>
            <person name="Wu L."/>
            <person name="Ma J."/>
        </authorList>
    </citation>
    <scope>NUCLEOTIDE SEQUENCE [LARGE SCALE GENOMIC DNA]</scope>
    <source>
        <strain evidence="1 2">JCM 14942</strain>
    </source>
</reference>
<dbReference type="InterPro" id="IPR050793">
    <property type="entry name" value="CMP-NeuNAc_synthase"/>
</dbReference>
<dbReference type="CDD" id="cd02513">
    <property type="entry name" value="CMP-NeuAc_Synthase"/>
    <property type="match status" value="1"/>
</dbReference>
<dbReference type="PANTHER" id="PTHR21485">
    <property type="entry name" value="HAD SUPERFAMILY MEMBERS CMAS AND KDSC"/>
    <property type="match status" value="1"/>
</dbReference>
<sequence>MRSVAVIPARGGSRRIPRKNVRTFAGRPMLAYAVEVALASGLFERVVVSTDDDEVADVARDLGAEVPFRRPPAISDDHTPMAEVVLHALDELDRAGEEYDAVCTLFATAPFLRAADLVAGLRLLEDGAPAAVAVTGFDFPIFRAFGLNDDGALRPLWPEHAGTRSQDLPEALHDAGQFYWTRVEVLRATRSLWPDGMRPVRLPRHRVQDIDEPEDWERAEWMHRALEGEAPS</sequence>
<keyword evidence="1" id="KW-0548">Nucleotidyltransferase</keyword>
<dbReference type="NCBIfam" id="TIGR03584">
    <property type="entry name" value="PseF"/>
    <property type="match status" value="1"/>
</dbReference>
<dbReference type="PANTHER" id="PTHR21485:SF6">
    <property type="entry name" value="N-ACYLNEURAMINATE CYTIDYLYLTRANSFERASE-RELATED"/>
    <property type="match status" value="1"/>
</dbReference>
<dbReference type="GO" id="GO:0016779">
    <property type="term" value="F:nucleotidyltransferase activity"/>
    <property type="evidence" value="ECO:0007669"/>
    <property type="project" value="UniProtKB-KW"/>
</dbReference>
<keyword evidence="1" id="KW-0808">Transferase</keyword>
<protein>
    <submittedName>
        <fullName evidence="1">Pseudaminic acid cytidylyltransferase</fullName>
    </submittedName>
</protein>
<dbReference type="InterPro" id="IPR029044">
    <property type="entry name" value="Nucleotide-diphossugar_trans"/>
</dbReference>
<dbReference type="Pfam" id="PF02348">
    <property type="entry name" value="CTP_transf_3"/>
    <property type="match status" value="1"/>
</dbReference>
<gene>
    <name evidence="1" type="primary">pseF</name>
    <name evidence="1" type="ORF">GCM10009788_38490</name>
</gene>
<comment type="caution">
    <text evidence="1">The sequence shown here is derived from an EMBL/GenBank/DDBJ whole genome shotgun (WGS) entry which is preliminary data.</text>
</comment>
<accession>A0ABN2B137</accession>
<name>A0ABN2B137_9ACTN</name>
<dbReference type="InterPro" id="IPR003329">
    <property type="entry name" value="Cytidylyl_trans"/>
</dbReference>
<proteinExistence type="predicted"/>
<dbReference type="Proteomes" id="UP001500842">
    <property type="component" value="Unassembled WGS sequence"/>
</dbReference>
<dbReference type="EMBL" id="BAAAOR010000028">
    <property type="protein sequence ID" value="GAA1531602.1"/>
    <property type="molecule type" value="Genomic_DNA"/>
</dbReference>
<evidence type="ECO:0000313" key="2">
    <source>
        <dbReference type="Proteomes" id="UP001500842"/>
    </source>
</evidence>
<dbReference type="InterPro" id="IPR020039">
    <property type="entry name" value="PseF"/>
</dbReference>
<dbReference type="Gene3D" id="3.90.550.10">
    <property type="entry name" value="Spore Coat Polysaccharide Biosynthesis Protein SpsA, Chain A"/>
    <property type="match status" value="1"/>
</dbReference>